<keyword evidence="2" id="KW-0812">Transmembrane</keyword>
<organism evidence="3 4">
    <name type="scientific">Cylindrobasidium torrendii FP15055 ss-10</name>
    <dbReference type="NCBI Taxonomy" id="1314674"/>
    <lineage>
        <taxon>Eukaryota</taxon>
        <taxon>Fungi</taxon>
        <taxon>Dikarya</taxon>
        <taxon>Basidiomycota</taxon>
        <taxon>Agaricomycotina</taxon>
        <taxon>Agaricomycetes</taxon>
        <taxon>Agaricomycetidae</taxon>
        <taxon>Agaricales</taxon>
        <taxon>Marasmiineae</taxon>
        <taxon>Physalacriaceae</taxon>
        <taxon>Cylindrobasidium</taxon>
    </lineage>
</organism>
<accession>A0A0D7AR78</accession>
<feature type="compositionally biased region" description="Basic residues" evidence="1">
    <location>
        <begin position="186"/>
        <end position="196"/>
    </location>
</feature>
<dbReference type="Proteomes" id="UP000054007">
    <property type="component" value="Unassembled WGS sequence"/>
</dbReference>
<proteinExistence type="predicted"/>
<protein>
    <submittedName>
        <fullName evidence="3">Uncharacterized protein</fullName>
    </submittedName>
</protein>
<feature type="compositionally biased region" description="Basic and acidic residues" evidence="1">
    <location>
        <begin position="43"/>
        <end position="54"/>
    </location>
</feature>
<evidence type="ECO:0000313" key="4">
    <source>
        <dbReference type="Proteomes" id="UP000054007"/>
    </source>
</evidence>
<dbReference type="AlphaFoldDB" id="A0A0D7AR78"/>
<feature type="transmembrane region" description="Helical" evidence="2">
    <location>
        <begin position="282"/>
        <end position="305"/>
    </location>
</feature>
<gene>
    <name evidence="3" type="ORF">CYLTODRAFT_21313</name>
</gene>
<reference evidence="3 4" key="1">
    <citation type="journal article" date="2015" name="Fungal Genet. Biol.">
        <title>Evolution of novel wood decay mechanisms in Agaricales revealed by the genome sequences of Fistulina hepatica and Cylindrobasidium torrendii.</title>
        <authorList>
            <person name="Floudas D."/>
            <person name="Held B.W."/>
            <person name="Riley R."/>
            <person name="Nagy L.G."/>
            <person name="Koehler G."/>
            <person name="Ransdell A.S."/>
            <person name="Younus H."/>
            <person name="Chow J."/>
            <person name="Chiniquy J."/>
            <person name="Lipzen A."/>
            <person name="Tritt A."/>
            <person name="Sun H."/>
            <person name="Haridas S."/>
            <person name="LaButti K."/>
            <person name="Ohm R.A."/>
            <person name="Kues U."/>
            <person name="Blanchette R.A."/>
            <person name="Grigoriev I.V."/>
            <person name="Minto R.E."/>
            <person name="Hibbett D.S."/>
        </authorList>
    </citation>
    <scope>NUCLEOTIDE SEQUENCE [LARGE SCALE GENOMIC DNA]</scope>
    <source>
        <strain evidence="3 4">FP15055 ss-10</strain>
    </source>
</reference>
<keyword evidence="2" id="KW-0472">Membrane</keyword>
<keyword evidence="2" id="KW-1133">Transmembrane helix</keyword>
<sequence length="307" mass="33187">MAKGNSKGKTADKGKAPATKAKPVPLTKAQQKEQKKAKALTDAQRKALAEEETRQLASKIAQEEQDEMDDDPEADDDDEEGPSSDKDGWKVNLDDGLVPPEESDSDEDDVKEADLSAPPPPPTSDIEDDVAAPVTIDVTTQNTTPPRRRKKKRSASPSAQRPAKRARTAPIDISSDIEAPPTPTPAKRRRRRKGKSSKQGDANTDANGSSRVTESMFTDDEVVLSKGLKGALRAHIVLFNAYPSYGLAKAPYCTPIFEAFVNSGFAPANFKQILADLMKRPMLYEAMCCMVCMSVGLVCCLIPVVGC</sequence>
<feature type="region of interest" description="Disordered" evidence="1">
    <location>
        <begin position="1"/>
        <end position="213"/>
    </location>
</feature>
<feature type="compositionally biased region" description="Acidic residues" evidence="1">
    <location>
        <begin position="63"/>
        <end position="82"/>
    </location>
</feature>
<evidence type="ECO:0000256" key="1">
    <source>
        <dbReference type="SAM" id="MobiDB-lite"/>
    </source>
</evidence>
<keyword evidence="4" id="KW-1185">Reference proteome</keyword>
<feature type="non-terminal residue" evidence="3">
    <location>
        <position position="307"/>
    </location>
</feature>
<evidence type="ECO:0000256" key="2">
    <source>
        <dbReference type="SAM" id="Phobius"/>
    </source>
</evidence>
<feature type="compositionally biased region" description="Acidic residues" evidence="1">
    <location>
        <begin position="101"/>
        <end position="111"/>
    </location>
</feature>
<name>A0A0D7AR78_9AGAR</name>
<evidence type="ECO:0000313" key="3">
    <source>
        <dbReference type="EMBL" id="KIY60555.1"/>
    </source>
</evidence>
<dbReference type="EMBL" id="KN881535">
    <property type="protein sequence ID" value="KIY60555.1"/>
    <property type="molecule type" value="Genomic_DNA"/>
</dbReference>
<feature type="compositionally biased region" description="Basic and acidic residues" evidence="1">
    <location>
        <begin position="83"/>
        <end position="93"/>
    </location>
</feature>
<feature type="compositionally biased region" description="Polar residues" evidence="1">
    <location>
        <begin position="197"/>
        <end position="213"/>
    </location>
</feature>